<proteinExistence type="predicted"/>
<dbReference type="SUPFAM" id="SSF48008">
    <property type="entry name" value="GntR ligand-binding domain-like"/>
    <property type="match status" value="1"/>
</dbReference>
<keyword evidence="2" id="KW-0238">DNA-binding</keyword>
<reference evidence="5 6" key="1">
    <citation type="journal article" date="2013" name="J. Biotechnol.">
        <title>Genome sequence of Corynebacterium pseudotuberculosis biovar equi strain 258 and prediction of antigenic targets to improve biotechnological vaccine production.</title>
        <authorList>
            <person name="Soares S.C."/>
            <person name="Trost E."/>
            <person name="Ramos R.T."/>
            <person name="Carneiro A.R."/>
            <person name="Santos A.R."/>
            <person name="Pinto A.C."/>
            <person name="Barbosa E."/>
            <person name="Aburjaile F."/>
            <person name="Ali A."/>
            <person name="Diniz C.A."/>
            <person name="Hassan S.S."/>
            <person name="Fiaux K."/>
            <person name="Guimaraes L.C."/>
            <person name="Bakhtiar S.M."/>
            <person name="Pereira U."/>
            <person name="Almeida S.S."/>
            <person name="Abreu V.A."/>
            <person name="Rocha F.S."/>
            <person name="Dorella F.A."/>
            <person name="Miyoshi A."/>
            <person name="Silva A."/>
            <person name="Azevedo V."/>
            <person name="Tauch A."/>
        </authorList>
    </citation>
    <scope>NUCLEOTIDE SEQUENCE [LARGE SCALE GENOMIC DNA]</scope>
    <source>
        <strain evidence="5 6">258</strain>
    </source>
</reference>
<dbReference type="Pfam" id="PF00392">
    <property type="entry name" value="GntR"/>
    <property type="match status" value="1"/>
</dbReference>
<name>A0AAU8PJ93_CORPS</name>
<gene>
    <name evidence="5" type="ORF">CP258_00880</name>
</gene>
<dbReference type="InterPro" id="IPR000524">
    <property type="entry name" value="Tscrpt_reg_HTH_GntR"/>
</dbReference>
<dbReference type="SMART" id="SM00345">
    <property type="entry name" value="HTH_GNTR"/>
    <property type="match status" value="1"/>
</dbReference>
<dbReference type="PANTHER" id="PTHR43537">
    <property type="entry name" value="TRANSCRIPTIONAL REGULATOR, GNTR FAMILY"/>
    <property type="match status" value="1"/>
</dbReference>
<keyword evidence="1" id="KW-0805">Transcription regulation</keyword>
<dbReference type="PRINTS" id="PR00035">
    <property type="entry name" value="HTHGNTR"/>
</dbReference>
<keyword evidence="3" id="KW-0804">Transcription</keyword>
<dbReference type="Pfam" id="PF07729">
    <property type="entry name" value="FCD"/>
    <property type="match status" value="1"/>
</dbReference>
<dbReference type="PANTHER" id="PTHR43537:SF5">
    <property type="entry name" value="UXU OPERON TRANSCRIPTIONAL REGULATOR"/>
    <property type="match status" value="1"/>
</dbReference>
<dbReference type="GO" id="GO:0003677">
    <property type="term" value="F:DNA binding"/>
    <property type="evidence" value="ECO:0007669"/>
    <property type="project" value="UniProtKB-KW"/>
</dbReference>
<evidence type="ECO:0000256" key="2">
    <source>
        <dbReference type="ARBA" id="ARBA00023125"/>
    </source>
</evidence>
<dbReference type="SUPFAM" id="SSF46785">
    <property type="entry name" value="Winged helix' DNA-binding domain"/>
    <property type="match status" value="1"/>
</dbReference>
<organism evidence="5 6">
    <name type="scientific">Corynebacterium pseudotuberculosis 258</name>
    <dbReference type="NCBI Taxonomy" id="1168865"/>
    <lineage>
        <taxon>Bacteria</taxon>
        <taxon>Bacillati</taxon>
        <taxon>Actinomycetota</taxon>
        <taxon>Actinomycetes</taxon>
        <taxon>Mycobacteriales</taxon>
        <taxon>Corynebacteriaceae</taxon>
        <taxon>Corynebacterium</taxon>
    </lineage>
</organism>
<evidence type="ECO:0000259" key="4">
    <source>
        <dbReference type="PROSITE" id="PS50949"/>
    </source>
</evidence>
<dbReference type="InterPro" id="IPR011711">
    <property type="entry name" value="GntR_C"/>
</dbReference>
<feature type="domain" description="HTH gntR-type" evidence="4">
    <location>
        <begin position="3"/>
        <end position="71"/>
    </location>
</feature>
<evidence type="ECO:0000256" key="3">
    <source>
        <dbReference type="ARBA" id="ARBA00023163"/>
    </source>
</evidence>
<protein>
    <submittedName>
        <fullName evidence="5">FCD domain-containing protein</fullName>
    </submittedName>
</protein>
<accession>A0AAU8PJ93</accession>
<dbReference type="AlphaFoldDB" id="A0AAU8PJ93"/>
<dbReference type="KEGG" id="coe:CP258_00880"/>
<dbReference type="Proteomes" id="UP000006465">
    <property type="component" value="Chromosome"/>
</dbReference>
<dbReference type="InterPro" id="IPR008920">
    <property type="entry name" value="TF_FadR/GntR_C"/>
</dbReference>
<dbReference type="EMBL" id="CP003540">
    <property type="protein sequence ID" value="AFK15812.1"/>
    <property type="molecule type" value="Genomic_DNA"/>
</dbReference>
<dbReference type="CDD" id="cd07377">
    <property type="entry name" value="WHTH_GntR"/>
    <property type="match status" value="1"/>
</dbReference>
<dbReference type="GO" id="GO:0003700">
    <property type="term" value="F:DNA-binding transcription factor activity"/>
    <property type="evidence" value="ECO:0007669"/>
    <property type="project" value="InterPro"/>
</dbReference>
<dbReference type="PROSITE" id="PS50949">
    <property type="entry name" value="HTH_GNTR"/>
    <property type="match status" value="1"/>
</dbReference>
<evidence type="ECO:0000313" key="5">
    <source>
        <dbReference type="EMBL" id="AFK15812.1"/>
    </source>
</evidence>
<evidence type="ECO:0000256" key="1">
    <source>
        <dbReference type="ARBA" id="ARBA00023015"/>
    </source>
</evidence>
<dbReference type="InterPro" id="IPR036388">
    <property type="entry name" value="WH-like_DNA-bd_sf"/>
</dbReference>
<dbReference type="SMART" id="SM00895">
    <property type="entry name" value="FCD"/>
    <property type="match status" value="1"/>
</dbReference>
<dbReference type="RefSeq" id="WP_014366342.1">
    <property type="nucleotide sequence ID" value="NC_017945.3"/>
</dbReference>
<sequence length="234" mass="25647">MRTDLVTQGIEKIMDAISEGVFRPGDALPPETNLAAYLEVSRPTMREVVRTLADRGVVEVVHGRGTFVTPINQWNYVRSRMDVISRSLDPKTIGIYLTEVRRMIEVGSSGLAAARATQEDIEKMTQALAAYDEATERGDVTATTDADVAFHTALLEATGNPFVSALMIPLAGALAESRQKTNAVDEVRKRASKHHHAILDAIKARDEQAAKDAMRAHMTQTFDDISTFLPGSMH</sequence>
<dbReference type="Gene3D" id="1.10.10.10">
    <property type="entry name" value="Winged helix-like DNA-binding domain superfamily/Winged helix DNA-binding domain"/>
    <property type="match status" value="1"/>
</dbReference>
<dbReference type="InterPro" id="IPR036390">
    <property type="entry name" value="WH_DNA-bd_sf"/>
</dbReference>
<evidence type="ECO:0000313" key="6">
    <source>
        <dbReference type="Proteomes" id="UP000006465"/>
    </source>
</evidence>
<dbReference type="Gene3D" id="1.20.120.530">
    <property type="entry name" value="GntR ligand-binding domain-like"/>
    <property type="match status" value="1"/>
</dbReference>